<feature type="compositionally biased region" description="Polar residues" evidence="1">
    <location>
        <begin position="70"/>
        <end position="81"/>
    </location>
</feature>
<organism evidence="2">
    <name type="scientific">uncultured Ignavibacteria bacterium Rifle_16ft_4_minimus_38087</name>
    <dbReference type="NCBI Taxonomy" id="1665104"/>
    <lineage>
        <taxon>Bacteria</taxon>
        <taxon>Pseudomonadati</taxon>
        <taxon>Ignavibacteriota</taxon>
        <taxon>Ignavibacteria</taxon>
        <taxon>environmental samples</taxon>
    </lineage>
</organism>
<feature type="region of interest" description="Disordered" evidence="1">
    <location>
        <begin position="62"/>
        <end position="81"/>
    </location>
</feature>
<name>A0A0H4T9Q7_9BACT</name>
<dbReference type="EMBL" id="KT007015">
    <property type="protein sequence ID" value="AKQ03515.1"/>
    <property type="molecule type" value="Genomic_DNA"/>
</dbReference>
<sequence>MTKGYRQMIYRVIRAPPVLAEVNTSASYAWVKQTPRVLQSGDLLEEIKVIIEELRISVSESELQGGGQSHDCQTLRFQEKD</sequence>
<proteinExistence type="predicted"/>
<dbReference type="AlphaFoldDB" id="A0A0H4T9Q7"/>
<protein>
    <submittedName>
        <fullName evidence="2">Uncharacterized protein</fullName>
    </submittedName>
</protein>
<evidence type="ECO:0000256" key="1">
    <source>
        <dbReference type="SAM" id="MobiDB-lite"/>
    </source>
</evidence>
<reference evidence="2" key="1">
    <citation type="journal article" date="2015" name="ISME J.">
        <title>Aquifer environment selects for microbial species cohorts in sediment and groundwater.</title>
        <authorList>
            <person name="Hug L.A."/>
            <person name="Thomas B.C."/>
            <person name="Brown C.T."/>
            <person name="Frischkorn K.R."/>
            <person name="Williams K.H."/>
            <person name="Tringe S.G."/>
            <person name="Banfield J.F."/>
        </authorList>
    </citation>
    <scope>NUCLEOTIDE SEQUENCE</scope>
</reference>
<accession>A0A0H4T9Q7</accession>
<evidence type="ECO:0000313" key="2">
    <source>
        <dbReference type="EMBL" id="AKQ03515.1"/>
    </source>
</evidence>